<protein>
    <submittedName>
        <fullName evidence="2">DUF4912 domain-containing protein</fullName>
    </submittedName>
</protein>
<dbReference type="InterPro" id="IPR032585">
    <property type="entry name" value="DUF4912"/>
</dbReference>
<sequence length="372" mass="41440">MTKTELQKKTKAELLELAKKQGVKVGASATKDEIITLLMGEKASQTETPKTKKSKKTTNAPKISETVAQPSQETLDPIMAGESKKFEIEDYRQKKAAVTLDLSDIYEIPESYNENRLTLLVQDPYWIHAYWDLTEDTKNKLRAEGLTLAIRLFYGEKQTLDIEVNMNAKNWYINVPMSNTTYRGELGYIQHGVFVSLTGSNHITVPRDKPAEKKTPTPKAGEEASPSLRSEETVKLERQEKLFERSGGYVIHKLVGSEVVSEWISAPSGLSSGQVSSGSGGMAVSQPPRKRKFWAELHTELIVYGATEPTAKVTLGGVPIQLTPEGTFSIRFYLKDGSHSVPFVATSEDGVDTIEITPFVNKYTTREERTNF</sequence>
<dbReference type="Pfam" id="PF16258">
    <property type="entry name" value="DUF4912"/>
    <property type="match status" value="1"/>
</dbReference>
<dbReference type="Proteomes" id="UP001056539">
    <property type="component" value="Chromosome"/>
</dbReference>
<organism evidence="2 3">
    <name type="scientific">Thermospira aquatica</name>
    <dbReference type="NCBI Taxonomy" id="2828656"/>
    <lineage>
        <taxon>Bacteria</taxon>
        <taxon>Pseudomonadati</taxon>
        <taxon>Spirochaetota</taxon>
        <taxon>Spirochaetia</taxon>
        <taxon>Brevinematales</taxon>
        <taxon>Thermospiraceae</taxon>
        <taxon>Thermospira</taxon>
    </lineage>
</organism>
<evidence type="ECO:0000313" key="2">
    <source>
        <dbReference type="EMBL" id="URA10351.1"/>
    </source>
</evidence>
<reference evidence="2" key="1">
    <citation type="submission" date="2021-04" db="EMBL/GenBank/DDBJ databases">
        <authorList>
            <person name="Postec A."/>
        </authorList>
    </citation>
    <scope>NUCLEOTIDE SEQUENCE</scope>
    <source>
        <strain evidence="2">F1F22</strain>
    </source>
</reference>
<gene>
    <name evidence="2" type="ORF">KDW03_00675</name>
</gene>
<accession>A0AAX3BFV6</accession>
<reference evidence="2" key="2">
    <citation type="submission" date="2022-06" db="EMBL/GenBank/DDBJ databases">
        <title>Thermospira aquatica gen. nov., sp. nov.</title>
        <authorList>
            <person name="Ben Ali Gam Z."/>
            <person name="Labat M."/>
        </authorList>
    </citation>
    <scope>NUCLEOTIDE SEQUENCE</scope>
    <source>
        <strain evidence="2">F1F22</strain>
    </source>
</reference>
<name>A0AAX3BFV6_9SPIR</name>
<evidence type="ECO:0000313" key="3">
    <source>
        <dbReference type="Proteomes" id="UP001056539"/>
    </source>
</evidence>
<proteinExistence type="predicted"/>
<feature type="compositionally biased region" description="Basic and acidic residues" evidence="1">
    <location>
        <begin position="205"/>
        <end position="215"/>
    </location>
</feature>
<keyword evidence="3" id="KW-1185">Reference proteome</keyword>
<dbReference type="KEGG" id="taqu:KDW03_00675"/>
<evidence type="ECO:0000256" key="1">
    <source>
        <dbReference type="SAM" id="MobiDB-lite"/>
    </source>
</evidence>
<dbReference type="AlphaFoldDB" id="A0AAX3BFV6"/>
<feature type="region of interest" description="Disordered" evidence="1">
    <location>
        <begin position="205"/>
        <end position="233"/>
    </location>
</feature>
<feature type="region of interest" description="Disordered" evidence="1">
    <location>
        <begin position="40"/>
        <end position="66"/>
    </location>
</feature>
<dbReference type="RefSeq" id="WP_271435481.1">
    <property type="nucleotide sequence ID" value="NZ_CP073355.1"/>
</dbReference>
<dbReference type="EMBL" id="CP073355">
    <property type="protein sequence ID" value="URA10351.1"/>
    <property type="molecule type" value="Genomic_DNA"/>
</dbReference>